<feature type="non-terminal residue" evidence="1">
    <location>
        <position position="1"/>
    </location>
</feature>
<reference evidence="1 2" key="1">
    <citation type="submission" date="2014-04" db="EMBL/GenBank/DDBJ databases">
        <title>Evolutionary Origins and Diversification of the Mycorrhizal Mutualists.</title>
        <authorList>
            <consortium name="DOE Joint Genome Institute"/>
            <consortium name="Mycorrhizal Genomics Consortium"/>
            <person name="Kohler A."/>
            <person name="Kuo A."/>
            <person name="Nagy L.G."/>
            <person name="Floudas D."/>
            <person name="Copeland A."/>
            <person name="Barry K.W."/>
            <person name="Cichocki N."/>
            <person name="Veneault-Fourrey C."/>
            <person name="LaButti K."/>
            <person name="Lindquist E.A."/>
            <person name="Lipzen A."/>
            <person name="Lundell T."/>
            <person name="Morin E."/>
            <person name="Murat C."/>
            <person name="Riley R."/>
            <person name="Ohm R."/>
            <person name="Sun H."/>
            <person name="Tunlid A."/>
            <person name="Henrissat B."/>
            <person name="Grigoriev I.V."/>
            <person name="Hibbett D.S."/>
            <person name="Martin F."/>
        </authorList>
    </citation>
    <scope>NUCLEOTIDE SEQUENCE [LARGE SCALE GENOMIC DNA]</scope>
    <source>
        <strain evidence="1 2">Koide BX008</strain>
    </source>
</reference>
<dbReference type="InterPro" id="IPR011009">
    <property type="entry name" value="Kinase-like_dom_sf"/>
</dbReference>
<protein>
    <submittedName>
        <fullName evidence="1">Uncharacterized protein</fullName>
    </submittedName>
</protein>
<dbReference type="Proteomes" id="UP000054549">
    <property type="component" value="Unassembled WGS sequence"/>
</dbReference>
<dbReference type="HOGENOM" id="CLU_2114613_0_0_1"/>
<accession>A0A0C2TWD3</accession>
<dbReference type="OrthoDB" id="40902at2759"/>
<dbReference type="AlphaFoldDB" id="A0A0C2TWD3"/>
<dbReference type="Gene3D" id="1.10.510.10">
    <property type="entry name" value="Transferase(Phosphotransferase) domain 1"/>
    <property type="match status" value="1"/>
</dbReference>
<keyword evidence="2" id="KW-1185">Reference proteome</keyword>
<sequence length="115" mass="13289">NSSGAHPFDNEPLPEASSWFSHVQDSRGPWPSQNYFQVEARLKERIVTGNVDFQPYVWDKYADAKQLVMELLTHDPTKRATVHSALGSRWIESELKELYNLYRRRIGEIGKITGQ</sequence>
<dbReference type="STRING" id="946122.A0A0C2TWD3"/>
<evidence type="ECO:0000313" key="1">
    <source>
        <dbReference type="EMBL" id="KIL71759.1"/>
    </source>
</evidence>
<organism evidence="1 2">
    <name type="scientific">Amanita muscaria (strain Koide BX008)</name>
    <dbReference type="NCBI Taxonomy" id="946122"/>
    <lineage>
        <taxon>Eukaryota</taxon>
        <taxon>Fungi</taxon>
        <taxon>Dikarya</taxon>
        <taxon>Basidiomycota</taxon>
        <taxon>Agaricomycotina</taxon>
        <taxon>Agaricomycetes</taxon>
        <taxon>Agaricomycetidae</taxon>
        <taxon>Agaricales</taxon>
        <taxon>Pluteineae</taxon>
        <taxon>Amanitaceae</taxon>
        <taxon>Amanita</taxon>
    </lineage>
</organism>
<proteinExistence type="predicted"/>
<dbReference type="SUPFAM" id="SSF56112">
    <property type="entry name" value="Protein kinase-like (PK-like)"/>
    <property type="match status" value="1"/>
</dbReference>
<dbReference type="InParanoid" id="A0A0C2TWD3"/>
<dbReference type="EMBL" id="KN818222">
    <property type="protein sequence ID" value="KIL71759.1"/>
    <property type="molecule type" value="Genomic_DNA"/>
</dbReference>
<evidence type="ECO:0000313" key="2">
    <source>
        <dbReference type="Proteomes" id="UP000054549"/>
    </source>
</evidence>
<name>A0A0C2TWD3_AMAMK</name>
<gene>
    <name evidence="1" type="ORF">M378DRAFT_65390</name>
</gene>